<accession>A0ABT8KXV7</accession>
<dbReference type="InterPro" id="IPR032466">
    <property type="entry name" value="Metal_Hydrolase"/>
</dbReference>
<dbReference type="Proteomes" id="UP001172082">
    <property type="component" value="Unassembled WGS sequence"/>
</dbReference>
<comment type="caution">
    <text evidence="2">The sequence shown here is derived from an EMBL/GenBank/DDBJ whole genome shotgun (WGS) entry which is preliminary data.</text>
</comment>
<keyword evidence="3" id="KW-1185">Reference proteome</keyword>
<name>A0ABT8KXV7_9BACT</name>
<dbReference type="InterPro" id="IPR006680">
    <property type="entry name" value="Amidohydro-rel"/>
</dbReference>
<dbReference type="PANTHER" id="PTHR43135">
    <property type="entry name" value="ALPHA-D-RIBOSE 1-METHYLPHOSPHONATE 5-TRIPHOSPHATE DIPHOSPHATASE"/>
    <property type="match status" value="1"/>
</dbReference>
<dbReference type="EMBL" id="JAUJEA010000020">
    <property type="protein sequence ID" value="MDN5205556.1"/>
    <property type="molecule type" value="Genomic_DNA"/>
</dbReference>
<dbReference type="InterPro" id="IPR051781">
    <property type="entry name" value="Metallo-dep_Hydrolase"/>
</dbReference>
<dbReference type="SUPFAM" id="SSF51338">
    <property type="entry name" value="Composite domain of metallo-dependent hydrolases"/>
    <property type="match status" value="1"/>
</dbReference>
<dbReference type="Pfam" id="PF01979">
    <property type="entry name" value="Amidohydro_1"/>
    <property type="match status" value="1"/>
</dbReference>
<gene>
    <name evidence="2" type="ORF">QQ008_29500</name>
</gene>
<proteinExistence type="predicted"/>
<feature type="domain" description="Amidohydrolase-related" evidence="1">
    <location>
        <begin position="317"/>
        <end position="394"/>
    </location>
</feature>
<dbReference type="InterPro" id="IPR011059">
    <property type="entry name" value="Metal-dep_hydrolase_composite"/>
</dbReference>
<dbReference type="RefSeq" id="WP_346755577.1">
    <property type="nucleotide sequence ID" value="NZ_JAUJEA010000020.1"/>
</dbReference>
<dbReference type="SUPFAM" id="SSF51556">
    <property type="entry name" value="Metallo-dependent hydrolases"/>
    <property type="match status" value="1"/>
</dbReference>
<protein>
    <submittedName>
        <fullName evidence="2">Amidohydrolase family protein</fullName>
    </submittedName>
</protein>
<reference evidence="2" key="1">
    <citation type="submission" date="2023-06" db="EMBL/GenBank/DDBJ databases">
        <title>Genomic of Parafulvivirga corallium.</title>
        <authorList>
            <person name="Wang G."/>
        </authorList>
    </citation>
    <scope>NUCLEOTIDE SEQUENCE</scope>
    <source>
        <strain evidence="2">BMA10</strain>
    </source>
</reference>
<sequence>MRIRYIVILIVLTGFGVHSMNAQTMVMPAKAQERSVALVGGTAHIGNGTVIQNATVLFSQGKIESVASGTNPDANKYEVIDVKGKHVYPGFILPNIDLGLTEVSSVRATIDNNERGQMNPNVRSIIAYNTDSELIPTLRFNGILTAQTTPRGGLISGSSSVVQLDAWNWEDAAFKIDDGIHINWPGRLRGEFDFETFTFKRVPNERYKESVQDLTELFDAAAGYATLASKDANVKLQALIGLFDGSKQLFIHTNSAKEIIESIKFAQDRGVKKIVLVGGRQAYLVRDFLKDNNIPVILDNVHRLPNTADTDVKMPYKLPHLLTEAGILVGLGYTGVANSRNLPFYAGTAAAYGLGKEKALQSITLNTAMILGINDKVGTLENGKDATLFVSEGDALDMRTNKLTHAYIQGRLIQLDATQQALYKKYKYKYENQSE</sequence>
<evidence type="ECO:0000313" key="3">
    <source>
        <dbReference type="Proteomes" id="UP001172082"/>
    </source>
</evidence>
<dbReference type="Gene3D" id="3.20.20.140">
    <property type="entry name" value="Metal-dependent hydrolases"/>
    <property type="match status" value="1"/>
</dbReference>
<evidence type="ECO:0000259" key="1">
    <source>
        <dbReference type="Pfam" id="PF01979"/>
    </source>
</evidence>
<organism evidence="2 3">
    <name type="scientific">Splendidivirga corallicola</name>
    <dbReference type="NCBI Taxonomy" id="3051826"/>
    <lineage>
        <taxon>Bacteria</taxon>
        <taxon>Pseudomonadati</taxon>
        <taxon>Bacteroidota</taxon>
        <taxon>Cytophagia</taxon>
        <taxon>Cytophagales</taxon>
        <taxon>Splendidivirgaceae</taxon>
        <taxon>Splendidivirga</taxon>
    </lineage>
</organism>
<evidence type="ECO:0000313" key="2">
    <source>
        <dbReference type="EMBL" id="MDN5205556.1"/>
    </source>
</evidence>
<dbReference type="PANTHER" id="PTHR43135:SF3">
    <property type="entry name" value="ALPHA-D-RIBOSE 1-METHYLPHOSPHONATE 5-TRIPHOSPHATE DIPHOSPHATASE"/>
    <property type="match status" value="1"/>
</dbReference>